<reference evidence="1 2" key="1">
    <citation type="submission" date="2020-12" db="EMBL/GenBank/DDBJ databases">
        <title>Whole genome sequences of gut porcine anaerobes.</title>
        <authorList>
            <person name="Kubasova T."/>
            <person name="Jahodarova E."/>
            <person name="Rychlik I."/>
        </authorList>
    </citation>
    <scope>NUCLEOTIDE SEQUENCE [LARGE SCALE GENOMIC DNA]</scope>
    <source>
        <strain evidence="1 2">An925</strain>
    </source>
</reference>
<keyword evidence="2" id="KW-1185">Reference proteome</keyword>
<comment type="caution">
    <text evidence="1">The sequence shown here is derived from an EMBL/GenBank/DDBJ whole genome shotgun (WGS) entry which is preliminary data.</text>
</comment>
<dbReference type="Proteomes" id="UP001200470">
    <property type="component" value="Unassembled WGS sequence"/>
</dbReference>
<name>A0ABS9CDE0_9BACT</name>
<evidence type="ECO:0000313" key="1">
    <source>
        <dbReference type="EMBL" id="MCF2562585.1"/>
    </source>
</evidence>
<organism evidence="1 2">
    <name type="scientific">Xylanibacter brevis</name>
    <dbReference type="NCBI Taxonomy" id="83231"/>
    <lineage>
        <taxon>Bacteria</taxon>
        <taxon>Pseudomonadati</taxon>
        <taxon>Bacteroidota</taxon>
        <taxon>Bacteroidia</taxon>
        <taxon>Bacteroidales</taxon>
        <taxon>Prevotellaceae</taxon>
        <taxon>Xylanibacter</taxon>
    </lineage>
</organism>
<gene>
    <name evidence="1" type="ORF">I6E12_00440</name>
</gene>
<dbReference type="EMBL" id="JADYTN010000001">
    <property type="protein sequence ID" value="MCF2562585.1"/>
    <property type="molecule type" value="Genomic_DNA"/>
</dbReference>
<accession>A0ABS9CDE0</accession>
<evidence type="ECO:0000313" key="2">
    <source>
        <dbReference type="Proteomes" id="UP001200470"/>
    </source>
</evidence>
<evidence type="ECO:0008006" key="3">
    <source>
        <dbReference type="Google" id="ProtNLM"/>
    </source>
</evidence>
<protein>
    <recommendedName>
        <fullName evidence="3">DUF563 domain-containing protein</fullName>
    </recommendedName>
</protein>
<sequence>MQPSLFDRIIVKIYNILRKPYRSIFGEYHREHKNVCNDATVVNNKIFALLNSKDSCMIARFGNNELECTIFGRNRLHYRYHLISYLSGESDIWWYPTSIVKKMFFNAGFFTPTVKQLNRFSKEMIKSMSLVDVLGSWIPNDESYFTNELENAFFVNLELLSPLWCGDAEPWTMALAGKRVLVVHPFVETIKKQYSRRELIHKDVRTLPDFELLTIKSVQSITGVKPDDFNTWFDALRYMEDQIDKIDYDVCLIGCGAYGFLLAAHCKMKGKKAVHLGGALQLLFGIKGKRWEDPNYGFAGKNYLSFMNEYWVRPSKEETPTLSNSVEGSCYW</sequence>
<proteinExistence type="predicted"/>